<name>A0A1F4S3J0_UNCSA</name>
<keyword evidence="5 13" id="KW-0812">Transmembrane</keyword>
<keyword evidence="7" id="KW-0443">Lipid metabolism</keyword>
<feature type="transmembrane region" description="Helical" evidence="13">
    <location>
        <begin position="6"/>
        <end position="24"/>
    </location>
</feature>
<dbReference type="GO" id="GO:0046474">
    <property type="term" value="P:glycerophospholipid biosynthetic process"/>
    <property type="evidence" value="ECO:0007669"/>
    <property type="project" value="TreeGrafter"/>
</dbReference>
<keyword evidence="4 12" id="KW-0808">Transferase</keyword>
<evidence type="ECO:0000313" key="14">
    <source>
        <dbReference type="EMBL" id="OGC14992.1"/>
    </source>
</evidence>
<comment type="subcellular location">
    <subcellularLocation>
        <location evidence="1">Membrane</location>
        <topology evidence="1">Multi-pass membrane protein</topology>
    </subcellularLocation>
</comment>
<dbReference type="InterPro" id="IPR000462">
    <property type="entry name" value="CDP-OH_P_trans"/>
</dbReference>
<protein>
    <recommendedName>
        <fullName evidence="11">CDP-diacylglycerol--glycerol-3-phosphate 3-phosphatidyltransferase</fullName>
        <ecNumber evidence="11">2.7.8.5</ecNumber>
    </recommendedName>
</protein>
<dbReference type="PROSITE" id="PS00379">
    <property type="entry name" value="CDP_ALCOHOL_P_TRANSF"/>
    <property type="match status" value="1"/>
</dbReference>
<gene>
    <name evidence="14" type="ORF">A2290_01530</name>
</gene>
<dbReference type="NCBIfam" id="TIGR00560">
    <property type="entry name" value="pgsA"/>
    <property type="match status" value="1"/>
</dbReference>
<evidence type="ECO:0000256" key="12">
    <source>
        <dbReference type="RuleBase" id="RU003750"/>
    </source>
</evidence>
<evidence type="ECO:0000256" key="4">
    <source>
        <dbReference type="ARBA" id="ARBA00022679"/>
    </source>
</evidence>
<evidence type="ECO:0000256" key="2">
    <source>
        <dbReference type="ARBA" id="ARBA00010441"/>
    </source>
</evidence>
<evidence type="ECO:0000256" key="3">
    <source>
        <dbReference type="ARBA" id="ARBA00022516"/>
    </source>
</evidence>
<comment type="caution">
    <text evidence="14">The sequence shown here is derived from an EMBL/GenBank/DDBJ whole genome shotgun (WGS) entry which is preliminary data.</text>
</comment>
<dbReference type="InterPro" id="IPR050324">
    <property type="entry name" value="CDP-alcohol_PTase-I"/>
</dbReference>
<dbReference type="PANTHER" id="PTHR14269">
    <property type="entry name" value="CDP-DIACYLGLYCEROL--GLYCEROL-3-PHOSPHATE 3-PHOSPHATIDYLTRANSFERASE-RELATED"/>
    <property type="match status" value="1"/>
</dbReference>
<evidence type="ECO:0000256" key="5">
    <source>
        <dbReference type="ARBA" id="ARBA00022692"/>
    </source>
</evidence>
<dbReference type="Pfam" id="PF01066">
    <property type="entry name" value="CDP-OH_P_transf"/>
    <property type="match status" value="1"/>
</dbReference>
<feature type="transmembrane region" description="Helical" evidence="13">
    <location>
        <begin position="68"/>
        <end position="90"/>
    </location>
</feature>
<keyword evidence="3" id="KW-0444">Lipid biosynthesis</keyword>
<dbReference type="InterPro" id="IPR048254">
    <property type="entry name" value="CDP_ALCOHOL_P_TRANSF_CS"/>
</dbReference>
<keyword evidence="10" id="KW-1208">Phospholipid metabolism</keyword>
<evidence type="ECO:0000256" key="10">
    <source>
        <dbReference type="ARBA" id="ARBA00023264"/>
    </source>
</evidence>
<dbReference type="InterPro" id="IPR004570">
    <property type="entry name" value="Phosphatidylglycerol_P_synth"/>
</dbReference>
<comment type="similarity">
    <text evidence="2 12">Belongs to the CDP-alcohol phosphatidyltransferase class-I family.</text>
</comment>
<evidence type="ECO:0000256" key="7">
    <source>
        <dbReference type="ARBA" id="ARBA00023098"/>
    </source>
</evidence>
<organism evidence="14 15">
    <name type="scientific">candidate division WOR-1 bacterium RIFOXYB2_FULL_36_35</name>
    <dbReference type="NCBI Taxonomy" id="1802578"/>
    <lineage>
        <taxon>Bacteria</taxon>
        <taxon>Bacillati</taxon>
        <taxon>Saganbacteria</taxon>
    </lineage>
</organism>
<keyword evidence="8 13" id="KW-0472">Membrane</keyword>
<dbReference type="GO" id="GO:0008444">
    <property type="term" value="F:CDP-diacylglycerol-glycerol-3-phosphate 3-phosphatidyltransferase activity"/>
    <property type="evidence" value="ECO:0007669"/>
    <property type="project" value="UniProtKB-UniRule"/>
</dbReference>
<dbReference type="Gene3D" id="1.20.120.1760">
    <property type="match status" value="1"/>
</dbReference>
<dbReference type="PANTHER" id="PTHR14269:SF62">
    <property type="entry name" value="CDP-DIACYLGLYCEROL--GLYCEROL-3-PHOSPHATE 3-PHOSPHATIDYLTRANSFERASE 1, CHLOROPLASTIC"/>
    <property type="match status" value="1"/>
</dbReference>
<keyword evidence="6 13" id="KW-1133">Transmembrane helix</keyword>
<evidence type="ECO:0000256" key="6">
    <source>
        <dbReference type="ARBA" id="ARBA00022989"/>
    </source>
</evidence>
<keyword evidence="9" id="KW-0594">Phospholipid biosynthesis</keyword>
<dbReference type="AlphaFoldDB" id="A0A1F4S3J0"/>
<dbReference type="EC" id="2.7.8.5" evidence="11"/>
<dbReference type="EMBL" id="MEUA01000027">
    <property type="protein sequence ID" value="OGC14992.1"/>
    <property type="molecule type" value="Genomic_DNA"/>
</dbReference>
<evidence type="ECO:0000313" key="15">
    <source>
        <dbReference type="Proteomes" id="UP000177905"/>
    </source>
</evidence>
<dbReference type="Proteomes" id="UP000177905">
    <property type="component" value="Unassembled WGS sequence"/>
</dbReference>
<dbReference type="PIRSF" id="PIRSF000847">
    <property type="entry name" value="Phos_ph_gly_syn"/>
    <property type="match status" value="1"/>
</dbReference>
<evidence type="ECO:0000256" key="9">
    <source>
        <dbReference type="ARBA" id="ARBA00023209"/>
    </source>
</evidence>
<sequence length="170" mass="18758">MNIPNLLTSFRIALIPLLVTLLYLNKYYLASALFTVLAITDFFDGYLARKNKEVTNFGKLMDPIADKVLVISALIILTEKGMAASLPVVIISVREIFISGWRAHLGAEGKIIAAGLSGKAKTVMQVLAVLMLMLEIPFGNLCLWIAMILSVYSGVEYIHLHAKKFGMELK</sequence>
<evidence type="ECO:0000256" key="11">
    <source>
        <dbReference type="NCBIfam" id="TIGR00560"/>
    </source>
</evidence>
<evidence type="ECO:0000256" key="1">
    <source>
        <dbReference type="ARBA" id="ARBA00004141"/>
    </source>
</evidence>
<reference evidence="14 15" key="1">
    <citation type="journal article" date="2016" name="Nat. Commun.">
        <title>Thousands of microbial genomes shed light on interconnected biogeochemical processes in an aquifer system.</title>
        <authorList>
            <person name="Anantharaman K."/>
            <person name="Brown C.T."/>
            <person name="Hug L.A."/>
            <person name="Sharon I."/>
            <person name="Castelle C.J."/>
            <person name="Probst A.J."/>
            <person name="Thomas B.C."/>
            <person name="Singh A."/>
            <person name="Wilkins M.J."/>
            <person name="Karaoz U."/>
            <person name="Brodie E.L."/>
            <person name="Williams K.H."/>
            <person name="Hubbard S.S."/>
            <person name="Banfield J.F."/>
        </authorList>
    </citation>
    <scope>NUCLEOTIDE SEQUENCE [LARGE SCALE GENOMIC DNA]</scope>
</reference>
<accession>A0A1F4S3J0</accession>
<evidence type="ECO:0000256" key="8">
    <source>
        <dbReference type="ARBA" id="ARBA00023136"/>
    </source>
</evidence>
<dbReference type="InterPro" id="IPR043130">
    <property type="entry name" value="CDP-OH_PTrfase_TM_dom"/>
</dbReference>
<evidence type="ECO:0000256" key="13">
    <source>
        <dbReference type="SAM" id="Phobius"/>
    </source>
</evidence>
<proteinExistence type="inferred from homology"/>
<dbReference type="GO" id="GO:0016020">
    <property type="term" value="C:membrane"/>
    <property type="evidence" value="ECO:0007669"/>
    <property type="project" value="UniProtKB-SubCell"/>
</dbReference>